<organism evidence="6 7">
    <name type="scientific">Saponaria officinalis</name>
    <name type="common">Common soapwort</name>
    <name type="synonym">Lychnis saponaria</name>
    <dbReference type="NCBI Taxonomy" id="3572"/>
    <lineage>
        <taxon>Eukaryota</taxon>
        <taxon>Viridiplantae</taxon>
        <taxon>Streptophyta</taxon>
        <taxon>Embryophyta</taxon>
        <taxon>Tracheophyta</taxon>
        <taxon>Spermatophyta</taxon>
        <taxon>Magnoliopsida</taxon>
        <taxon>eudicotyledons</taxon>
        <taxon>Gunneridae</taxon>
        <taxon>Pentapetalae</taxon>
        <taxon>Caryophyllales</taxon>
        <taxon>Caryophyllaceae</taxon>
        <taxon>Caryophylleae</taxon>
        <taxon>Saponaria</taxon>
    </lineage>
</organism>
<dbReference type="Pfam" id="PF03018">
    <property type="entry name" value="Dirigent"/>
    <property type="match status" value="1"/>
</dbReference>
<dbReference type="GO" id="GO:0048046">
    <property type="term" value="C:apoplast"/>
    <property type="evidence" value="ECO:0007669"/>
    <property type="project" value="UniProtKB-SubCell"/>
</dbReference>
<dbReference type="Gene3D" id="2.40.480.10">
    <property type="entry name" value="Allene oxide cyclase-like"/>
    <property type="match status" value="1"/>
</dbReference>
<dbReference type="InterPro" id="IPR004265">
    <property type="entry name" value="Dirigent"/>
</dbReference>
<dbReference type="PANTHER" id="PTHR21495">
    <property type="entry name" value="NUCLEOPORIN-RELATED"/>
    <property type="match status" value="1"/>
</dbReference>
<protein>
    <recommendedName>
        <fullName evidence="4">Dirigent protein</fullName>
    </recommendedName>
</protein>
<dbReference type="GO" id="GO:0009699">
    <property type="term" value="P:phenylpropanoid biosynthetic process"/>
    <property type="evidence" value="ECO:0007669"/>
    <property type="project" value="UniProtKB-ARBA"/>
</dbReference>
<dbReference type="EMBL" id="JBDFQZ010000011">
    <property type="protein sequence ID" value="KAK9677571.1"/>
    <property type="molecule type" value="Genomic_DNA"/>
</dbReference>
<keyword evidence="3 4" id="KW-0964">Secreted</keyword>
<gene>
    <name evidence="6" type="ORF">RND81_11G152600</name>
</gene>
<feature type="transmembrane region" description="Helical" evidence="5">
    <location>
        <begin position="6"/>
        <end position="23"/>
    </location>
</feature>
<dbReference type="InterPro" id="IPR044859">
    <property type="entry name" value="Allene_oxi_cyc_Dirigent"/>
</dbReference>
<keyword evidence="5" id="KW-1133">Transmembrane helix</keyword>
<comment type="subcellular location">
    <subcellularLocation>
        <location evidence="4">Secreted</location>
        <location evidence="4">Extracellular space</location>
        <location evidence="4">Apoplast</location>
    </subcellularLocation>
</comment>
<evidence type="ECO:0000256" key="5">
    <source>
        <dbReference type="SAM" id="Phobius"/>
    </source>
</evidence>
<evidence type="ECO:0000256" key="2">
    <source>
        <dbReference type="ARBA" id="ARBA00011738"/>
    </source>
</evidence>
<keyword evidence="5" id="KW-0812">Transmembrane</keyword>
<dbReference type="Proteomes" id="UP001443914">
    <property type="component" value="Unassembled WGS sequence"/>
</dbReference>
<evidence type="ECO:0000256" key="3">
    <source>
        <dbReference type="ARBA" id="ARBA00022525"/>
    </source>
</evidence>
<evidence type="ECO:0000256" key="4">
    <source>
        <dbReference type="RuleBase" id="RU363099"/>
    </source>
</evidence>
<dbReference type="AlphaFoldDB" id="A0AAW1HMG4"/>
<proteinExistence type="inferred from homology"/>
<accession>A0AAW1HMG4</accession>
<comment type="function">
    <text evidence="4">Dirigent proteins impart stereoselectivity on the phenoxy radical-coupling reaction, yielding optically active lignans from two molecules of coniferyl alcohol in the biosynthesis of lignans, flavonolignans, and alkaloids and thus plays a central role in plant secondary metabolism.</text>
</comment>
<comment type="caution">
    <text evidence="6">The sequence shown here is derived from an EMBL/GenBank/DDBJ whole genome shotgun (WGS) entry which is preliminary data.</text>
</comment>
<keyword evidence="7" id="KW-1185">Reference proteome</keyword>
<evidence type="ECO:0000313" key="7">
    <source>
        <dbReference type="Proteomes" id="UP001443914"/>
    </source>
</evidence>
<sequence length="190" mass="20942">MEIKNNYIYFTIILIIFSIIFPTNGDYFSKTKIANLPILKKTTLHFYLHDILSGKNPSAILAARPNITLGQKSATPFGSVYAIDDPITIGPEANSTVIGNAQGLYLSSSKDTFSLVMYVDFGFTYGKFNGSSISIFSRNPVSEGSDREVGVVGGRGKFKLAKGFAKVQTYYLDIKSGDAILEYNVDVYHY</sequence>
<comment type="similarity">
    <text evidence="1 4">Belongs to the plant dirigent protein family.</text>
</comment>
<keyword evidence="5" id="KW-0472">Membrane</keyword>
<name>A0AAW1HMG4_SAPOF</name>
<evidence type="ECO:0000256" key="1">
    <source>
        <dbReference type="ARBA" id="ARBA00010746"/>
    </source>
</evidence>
<evidence type="ECO:0000313" key="6">
    <source>
        <dbReference type="EMBL" id="KAK9677571.1"/>
    </source>
</evidence>
<keyword evidence="4" id="KW-0052">Apoplast</keyword>
<reference evidence="6" key="1">
    <citation type="submission" date="2024-03" db="EMBL/GenBank/DDBJ databases">
        <title>WGS assembly of Saponaria officinalis var. Norfolk2.</title>
        <authorList>
            <person name="Jenkins J."/>
            <person name="Shu S."/>
            <person name="Grimwood J."/>
            <person name="Barry K."/>
            <person name="Goodstein D."/>
            <person name="Schmutz J."/>
            <person name="Leebens-Mack J."/>
            <person name="Osbourn A."/>
        </authorList>
    </citation>
    <scope>NUCLEOTIDE SEQUENCE [LARGE SCALE GENOMIC DNA]</scope>
    <source>
        <strain evidence="6">JIC</strain>
    </source>
</reference>
<comment type="subunit">
    <text evidence="2 4">Homodimer.</text>
</comment>